<comment type="caution">
    <text evidence="1">The sequence shown here is derived from an EMBL/GenBank/DDBJ whole genome shotgun (WGS) entry which is preliminary data.</text>
</comment>
<dbReference type="EMBL" id="BONJ01000019">
    <property type="protein sequence ID" value="GIG15199.1"/>
    <property type="molecule type" value="Genomic_DNA"/>
</dbReference>
<reference evidence="1" key="1">
    <citation type="submission" date="2021-01" db="EMBL/GenBank/DDBJ databases">
        <title>Whole genome shotgun sequence of Catellatospora methionotrophica NBRC 14553.</title>
        <authorList>
            <person name="Komaki H."/>
            <person name="Tamura T."/>
        </authorList>
    </citation>
    <scope>NUCLEOTIDE SEQUENCE</scope>
    <source>
        <strain evidence="1">NBRC 14553</strain>
    </source>
</reference>
<organism evidence="1 2">
    <name type="scientific">Catellatospora methionotrophica</name>
    <dbReference type="NCBI Taxonomy" id="121620"/>
    <lineage>
        <taxon>Bacteria</taxon>
        <taxon>Bacillati</taxon>
        <taxon>Actinomycetota</taxon>
        <taxon>Actinomycetes</taxon>
        <taxon>Micromonosporales</taxon>
        <taxon>Micromonosporaceae</taxon>
        <taxon>Catellatospora</taxon>
    </lineage>
</organism>
<dbReference type="Proteomes" id="UP000660339">
    <property type="component" value="Unassembled WGS sequence"/>
</dbReference>
<sequence>MRADPSTPGGLALLEPFDLEAWLLANRGWHTCVDTTTELPLPDGSGHLCCGEGSHGSEGFFARLDHTKTLIWVVYLQESNPFVEVAIHGRHATIRSSSDLSIQVDLTSPNFGSR</sequence>
<name>A0A8J3PFZ6_9ACTN</name>
<proteinExistence type="predicted"/>
<evidence type="ECO:0000313" key="1">
    <source>
        <dbReference type="EMBL" id="GIG15199.1"/>
    </source>
</evidence>
<dbReference type="RefSeq" id="WP_166379583.1">
    <property type="nucleotide sequence ID" value="NZ_BAAATT010000005.1"/>
</dbReference>
<gene>
    <name evidence="1" type="ORF">Cme02nite_35310</name>
</gene>
<keyword evidence="2" id="KW-1185">Reference proteome</keyword>
<accession>A0A8J3PFZ6</accession>
<protein>
    <submittedName>
        <fullName evidence="1">Uncharacterized protein</fullName>
    </submittedName>
</protein>
<evidence type="ECO:0000313" key="2">
    <source>
        <dbReference type="Proteomes" id="UP000660339"/>
    </source>
</evidence>
<dbReference type="AlphaFoldDB" id="A0A8J3PFZ6"/>